<organism evidence="3 4">
    <name type="scientific">Micromonas commoda (strain RCC299 / NOUM17 / CCMP2709)</name>
    <name type="common">Picoplanktonic green alga</name>
    <dbReference type="NCBI Taxonomy" id="296587"/>
    <lineage>
        <taxon>Eukaryota</taxon>
        <taxon>Viridiplantae</taxon>
        <taxon>Chlorophyta</taxon>
        <taxon>Mamiellophyceae</taxon>
        <taxon>Mamiellales</taxon>
        <taxon>Mamiellaceae</taxon>
        <taxon>Micromonas</taxon>
    </lineage>
</organism>
<sequence length="624" mass="67425">MSLTAGLAFRARFPAREKLVDFLRGNYHQDCSSSPHECTNAKPEPHEATKHDESVVSEKEDIIFALAPGATHIAAACGSRFVISATLMHTGTSISDVSLCTADVRKAGASERISAVCWVGYRTRPCRSLENSSEHGSPGSDRDDLFVVVGTSMGNVSFYTPEARLLFSKSFAHVSPEVGSSTVCHATPVRALHHRISRISHSRADATEDLIIVFDDMVLRMDAVELRSVTRRAFFTGLSLSRVEEKPLKHQAIKKAECVDAPDGYSLTLANDIAAKTPNNETLIFNSSFLALTRWGLSKVAPLADAFCIGKLQVEFAQSALSLDAGARQKRSTLYRATGIIAAGRGIHDGQNKVIAFMATRVAQENTLEAVTTFASKAASSAVSAVTNMVDGALHFAGAMSNNISISYLLPKGVAINSVPKLTFEGVSANAHSSSGHTCEDEQEKLYSLAGYSLDSYCALIDSTRRVQRIIPAPRGSIFATIDTLGRVAVWDAAVPTMITTTLSLKGRRHAEIAWLEVPPPPKCTAQMALGRLYIVVRSPHRNKGTVELWEVGGEHAGMVSAVYKNGCSRNGPVDLRASTLLQATCPFEACITPRDSSNPAMYFEGNSRCYIFARNGDLYEIFV</sequence>
<evidence type="ECO:0000259" key="2">
    <source>
        <dbReference type="Pfam" id="PF14655"/>
    </source>
</evidence>
<dbReference type="InterPro" id="IPR032839">
    <property type="entry name" value="RAB3GAP_N"/>
</dbReference>
<dbReference type="KEGG" id="mis:MICPUN_51769"/>
<evidence type="ECO:0000256" key="1">
    <source>
        <dbReference type="SAM" id="MobiDB-lite"/>
    </source>
</evidence>
<dbReference type="PANTHER" id="PTHR12472:SF0">
    <property type="entry name" value="RAB3 GTPASE-ACTIVATING PROTEIN NON-CATALYTIC SUBUNIT"/>
    <property type="match status" value="1"/>
</dbReference>
<dbReference type="OrthoDB" id="360390at2759"/>
<dbReference type="Pfam" id="PF14655">
    <property type="entry name" value="RAB3GAP2_N"/>
    <property type="match status" value="2"/>
</dbReference>
<dbReference type="Proteomes" id="UP000002009">
    <property type="component" value="Chromosome 1"/>
</dbReference>
<dbReference type="RefSeq" id="XP_002507292.1">
    <property type="nucleotide sequence ID" value="XM_002507246.1"/>
</dbReference>
<keyword evidence="4" id="KW-1185">Reference proteome</keyword>
<dbReference type="InterPro" id="IPR026059">
    <property type="entry name" value="Rab3GAP2"/>
</dbReference>
<accession>C1FEE3</accession>
<evidence type="ECO:0000313" key="3">
    <source>
        <dbReference type="EMBL" id="ACO68550.1"/>
    </source>
</evidence>
<dbReference type="GeneID" id="8250609"/>
<feature type="domain" description="Rab3-GAP regulatory subunit N-terminal" evidence="2">
    <location>
        <begin position="281"/>
        <end position="555"/>
    </location>
</feature>
<feature type="compositionally biased region" description="Basic and acidic residues" evidence="1">
    <location>
        <begin position="43"/>
        <end position="54"/>
    </location>
</feature>
<reference evidence="3 4" key="1">
    <citation type="journal article" date="2009" name="Science">
        <title>Green evolution and dynamic adaptations revealed by genomes of the marine picoeukaryotes Micromonas.</title>
        <authorList>
            <person name="Worden A.Z."/>
            <person name="Lee J.H."/>
            <person name="Mock T."/>
            <person name="Rouze P."/>
            <person name="Simmons M.P."/>
            <person name="Aerts A.L."/>
            <person name="Allen A.E."/>
            <person name="Cuvelier M.L."/>
            <person name="Derelle E."/>
            <person name="Everett M.V."/>
            <person name="Foulon E."/>
            <person name="Grimwood J."/>
            <person name="Gundlach H."/>
            <person name="Henrissat B."/>
            <person name="Napoli C."/>
            <person name="McDonald S.M."/>
            <person name="Parker M.S."/>
            <person name="Rombauts S."/>
            <person name="Salamov A."/>
            <person name="Von Dassow P."/>
            <person name="Badger J.H."/>
            <person name="Coutinho P.M."/>
            <person name="Demir E."/>
            <person name="Dubchak I."/>
            <person name="Gentemann C."/>
            <person name="Eikrem W."/>
            <person name="Gready J.E."/>
            <person name="John U."/>
            <person name="Lanier W."/>
            <person name="Lindquist E.A."/>
            <person name="Lucas S."/>
            <person name="Mayer K.F."/>
            <person name="Moreau H."/>
            <person name="Not F."/>
            <person name="Otillar R."/>
            <person name="Panaud O."/>
            <person name="Pangilinan J."/>
            <person name="Paulsen I."/>
            <person name="Piegu B."/>
            <person name="Poliakov A."/>
            <person name="Robbens S."/>
            <person name="Schmutz J."/>
            <person name="Toulza E."/>
            <person name="Wyss T."/>
            <person name="Zelensky A."/>
            <person name="Zhou K."/>
            <person name="Armbrust E.V."/>
            <person name="Bhattacharya D."/>
            <person name="Goodenough U.W."/>
            <person name="Van de Peer Y."/>
            <person name="Grigoriev I.V."/>
        </authorList>
    </citation>
    <scope>NUCLEOTIDE SEQUENCE [LARGE SCALE GENOMIC DNA]</scope>
    <source>
        <strain evidence="4">RCC299 / NOUM17</strain>
    </source>
</reference>
<dbReference type="InParanoid" id="C1FEE3"/>
<gene>
    <name evidence="3" type="ORF">MICPUN_51769</name>
</gene>
<feature type="region of interest" description="Disordered" evidence="1">
    <location>
        <begin position="34"/>
        <end position="54"/>
    </location>
</feature>
<proteinExistence type="predicted"/>
<feature type="domain" description="Rab3-GAP regulatory subunit N-terminal" evidence="2">
    <location>
        <begin position="63"/>
        <end position="234"/>
    </location>
</feature>
<protein>
    <recommendedName>
        <fullName evidence="2">Rab3-GAP regulatory subunit N-terminal domain-containing protein</fullName>
    </recommendedName>
</protein>
<name>C1FEE3_MICCC</name>
<dbReference type="AlphaFoldDB" id="C1FEE3"/>
<dbReference type="EMBL" id="CP001574">
    <property type="protein sequence ID" value="ACO68550.1"/>
    <property type="molecule type" value="Genomic_DNA"/>
</dbReference>
<evidence type="ECO:0000313" key="4">
    <source>
        <dbReference type="Proteomes" id="UP000002009"/>
    </source>
</evidence>
<dbReference type="PANTHER" id="PTHR12472">
    <property type="entry name" value="RAB3-GAP REGULATORY DOMAIN"/>
    <property type="match status" value="1"/>
</dbReference>